<evidence type="ECO:0000313" key="9">
    <source>
        <dbReference type="EMBL" id="PVH14738.1"/>
    </source>
</evidence>
<dbReference type="Gene3D" id="1.20.1050.40">
    <property type="entry name" value="Endopeptidase. Chain P, domain 1"/>
    <property type="match status" value="1"/>
</dbReference>
<dbReference type="GO" id="GO:0005758">
    <property type="term" value="C:mitochondrial intermembrane space"/>
    <property type="evidence" value="ECO:0007669"/>
    <property type="project" value="TreeGrafter"/>
</dbReference>
<dbReference type="GO" id="GO:0004222">
    <property type="term" value="F:metalloendopeptidase activity"/>
    <property type="evidence" value="ECO:0007669"/>
    <property type="project" value="InterPro"/>
</dbReference>
<dbReference type="GO" id="GO:0006518">
    <property type="term" value="P:peptide metabolic process"/>
    <property type="evidence" value="ECO:0007669"/>
    <property type="project" value="TreeGrafter"/>
</dbReference>
<evidence type="ECO:0000256" key="4">
    <source>
        <dbReference type="ARBA" id="ARBA00022801"/>
    </source>
</evidence>
<dbReference type="CDD" id="cd06455">
    <property type="entry name" value="M3A_TOP"/>
    <property type="match status" value="1"/>
</dbReference>
<dbReference type="InterPro" id="IPR045090">
    <property type="entry name" value="Pept_M3A_M3B"/>
</dbReference>
<keyword evidence="6 7" id="KW-0482">Metalloprotease</keyword>
<accession>A0A2V1A9Y3</accession>
<name>A0A2V1A9Y3_9ASCO</name>
<dbReference type="InterPro" id="IPR001567">
    <property type="entry name" value="Pept_M3A_M3B_dom"/>
</dbReference>
<evidence type="ECO:0000256" key="1">
    <source>
        <dbReference type="ARBA" id="ARBA00006040"/>
    </source>
</evidence>
<dbReference type="Gene3D" id="3.40.390.10">
    <property type="entry name" value="Collagenase (Catalytic Domain)"/>
    <property type="match status" value="1"/>
</dbReference>
<reference evidence="9 10" key="1">
    <citation type="submission" date="2017-12" db="EMBL/GenBank/DDBJ databases">
        <title>Genome Sequence of the Amphotericin B-resistant Candida duobushaemulonii strain, B09383.</title>
        <authorList>
            <person name="Chow N.A."/>
            <person name="Gade L."/>
            <person name="Batra D."/>
            <person name="Rowe L.A."/>
            <person name="Loparev V.N."/>
            <person name="Litvintseva A.P."/>
        </authorList>
    </citation>
    <scope>NUCLEOTIDE SEQUENCE [LARGE SCALE GENOMIC DNA]</scope>
    <source>
        <strain evidence="9 10">B09383</strain>
    </source>
</reference>
<organism evidence="9 10">
    <name type="scientific">Candidozyma duobushaemuli</name>
    <dbReference type="NCBI Taxonomy" id="1231522"/>
    <lineage>
        <taxon>Eukaryota</taxon>
        <taxon>Fungi</taxon>
        <taxon>Dikarya</taxon>
        <taxon>Ascomycota</taxon>
        <taxon>Saccharomycotina</taxon>
        <taxon>Pichiomycetes</taxon>
        <taxon>Metschnikowiaceae</taxon>
        <taxon>Candidozyma</taxon>
    </lineage>
</organism>
<keyword evidence="3 7" id="KW-0479">Metal-binding</keyword>
<evidence type="ECO:0000256" key="7">
    <source>
        <dbReference type="RuleBase" id="RU003435"/>
    </source>
</evidence>
<dbReference type="InterPro" id="IPR024077">
    <property type="entry name" value="Neurolysin/TOP_dom2"/>
</dbReference>
<dbReference type="GO" id="GO:0046872">
    <property type="term" value="F:metal ion binding"/>
    <property type="evidence" value="ECO:0007669"/>
    <property type="project" value="UniProtKB-UniRule"/>
</dbReference>
<dbReference type="GO" id="GO:0006508">
    <property type="term" value="P:proteolysis"/>
    <property type="evidence" value="ECO:0007669"/>
    <property type="project" value="UniProtKB-KW"/>
</dbReference>
<dbReference type="Gene3D" id="1.10.1370.10">
    <property type="entry name" value="Neurolysin, domain 3"/>
    <property type="match status" value="1"/>
</dbReference>
<dbReference type="PANTHER" id="PTHR11804">
    <property type="entry name" value="PROTEASE M3 THIMET OLIGOPEPTIDASE-RELATED"/>
    <property type="match status" value="1"/>
</dbReference>
<feature type="domain" description="Peptidase M3A/M3B catalytic" evidence="8">
    <location>
        <begin position="220"/>
        <end position="677"/>
    </location>
</feature>
<dbReference type="VEuPathDB" id="FungiDB:CXQ87_005014"/>
<keyword evidence="2 7" id="KW-0645">Protease</keyword>
<dbReference type="Proteomes" id="UP000244406">
    <property type="component" value="Unassembled WGS sequence"/>
</dbReference>
<proteinExistence type="inferred from homology"/>
<keyword evidence="10" id="KW-1185">Reference proteome</keyword>
<dbReference type="AlphaFoldDB" id="A0A2V1A9Y3"/>
<evidence type="ECO:0000256" key="6">
    <source>
        <dbReference type="ARBA" id="ARBA00023049"/>
    </source>
</evidence>
<dbReference type="InterPro" id="IPR024079">
    <property type="entry name" value="MetalloPept_cat_dom_sf"/>
</dbReference>
<dbReference type="Pfam" id="PF01432">
    <property type="entry name" value="Peptidase_M3"/>
    <property type="match status" value="1"/>
</dbReference>
<gene>
    <name evidence="9" type="ORF">CXQ87_005014</name>
</gene>
<evidence type="ECO:0000313" key="10">
    <source>
        <dbReference type="Proteomes" id="UP000244406"/>
    </source>
</evidence>
<dbReference type="PANTHER" id="PTHR11804:SF84">
    <property type="entry name" value="SACCHAROLYSIN"/>
    <property type="match status" value="1"/>
</dbReference>
<dbReference type="EMBL" id="PKFP01000002">
    <property type="protein sequence ID" value="PVH14738.1"/>
    <property type="molecule type" value="Genomic_DNA"/>
</dbReference>
<evidence type="ECO:0000256" key="5">
    <source>
        <dbReference type="ARBA" id="ARBA00022833"/>
    </source>
</evidence>
<dbReference type="InterPro" id="IPR024080">
    <property type="entry name" value="Neurolysin/TOP_N"/>
</dbReference>
<dbReference type="GeneID" id="37005012"/>
<dbReference type="SUPFAM" id="SSF55486">
    <property type="entry name" value="Metalloproteases ('zincins'), catalytic domain"/>
    <property type="match status" value="1"/>
</dbReference>
<comment type="cofactor">
    <cofactor evidence="7">
        <name>Zn(2+)</name>
        <dbReference type="ChEBI" id="CHEBI:29105"/>
    </cofactor>
    <text evidence="7">Binds 1 zinc ion.</text>
</comment>
<dbReference type="RefSeq" id="XP_025335678.1">
    <property type="nucleotide sequence ID" value="XM_025483443.1"/>
</dbReference>
<keyword evidence="4 7" id="KW-0378">Hydrolase</keyword>
<evidence type="ECO:0000256" key="3">
    <source>
        <dbReference type="ARBA" id="ARBA00022723"/>
    </source>
</evidence>
<sequence length="681" mass="78049">MNMIDSFEELSLAQTNLIEWSHTPEQVLEEASLIVKEYKEFNDYIAAITKPTIANILELSIKYHNEHNIDDNQLGFYKYVSPDKDLRDASAKAERLIRSAVADQATREDVFKVYDELLREIKEKNTPIDAESQKFLEQKVRSFHRNGLGLSDDKLQRLKELKDEIVEVQQKFVKNITEDSTSVSIDKASVPDIPKYITDGLPVVDEKYVLKGHAPYRVLGSANDQEIRKQVYLAINEKSPGNVLELTKLVRLRYELAKLLGYNSYSDYALEENMAKTAENALGFLEDLKRKISLVAKKENDALLELKNEDLINKGIEPQSEIFDWDTGYYAEKLDQKENTIDYVKLKEHFPVEKTVEKMMRIQEHIFDIKFVEIKEPEKKYIWHEDVKIFAVYANIKKGQPSNEFCGTLYLDLTSRPGKYTAAAMLPIKDGYYEERLVPSYCALVTSGSPPTESKPAFLRHSQVTQTFHELGHCIHLFLSRARHAKFQGPSGVPRDFVECPSQLMEFWTWSPRVLQLLSGHYETNLPITDEIAAQLERSKSLNKGNVYLKRVHNALFDLKIHSISEKGELDAFDPVETWNELREDLGIPSCEGVNKSFTTFGHLSDHYASTYYAYLYGQSLAADIFYSKFKENPLSVEAGLEYRQIVLSRGGSLDIEDILEELLGRPPNSEAYERDLSIGA</sequence>
<keyword evidence="5 7" id="KW-0862">Zinc</keyword>
<evidence type="ECO:0000259" key="8">
    <source>
        <dbReference type="Pfam" id="PF01432"/>
    </source>
</evidence>
<comment type="caution">
    <text evidence="9">The sequence shown here is derived from an EMBL/GenBank/DDBJ whole genome shotgun (WGS) entry which is preliminary data.</text>
</comment>
<protein>
    <recommendedName>
        <fullName evidence="8">Peptidase M3A/M3B catalytic domain-containing protein</fullName>
    </recommendedName>
</protein>
<comment type="similarity">
    <text evidence="1 7">Belongs to the peptidase M3 family.</text>
</comment>
<evidence type="ECO:0000256" key="2">
    <source>
        <dbReference type="ARBA" id="ARBA00022670"/>
    </source>
</evidence>